<feature type="compositionally biased region" description="Polar residues" evidence="1">
    <location>
        <begin position="348"/>
        <end position="374"/>
    </location>
</feature>
<accession>A0A6G0XFD6</accession>
<dbReference type="EMBL" id="VJMJ01000068">
    <property type="protein sequence ID" value="KAF0738952.1"/>
    <property type="molecule type" value="Genomic_DNA"/>
</dbReference>
<comment type="caution">
    <text evidence="2">The sequence shown here is derived from an EMBL/GenBank/DDBJ whole genome shotgun (WGS) entry which is preliminary data.</text>
</comment>
<feature type="region of interest" description="Disordered" evidence="1">
    <location>
        <begin position="614"/>
        <end position="773"/>
    </location>
</feature>
<dbReference type="VEuPathDB" id="FungiDB:AeMF1_003504"/>
<feature type="region of interest" description="Disordered" evidence="1">
    <location>
        <begin position="1302"/>
        <end position="1363"/>
    </location>
</feature>
<feature type="region of interest" description="Disordered" evidence="1">
    <location>
        <begin position="348"/>
        <end position="382"/>
    </location>
</feature>
<gene>
    <name evidence="2" type="ORF">Ae201684_005321</name>
</gene>
<evidence type="ECO:0000256" key="1">
    <source>
        <dbReference type="SAM" id="MobiDB-lite"/>
    </source>
</evidence>
<feature type="region of interest" description="Disordered" evidence="1">
    <location>
        <begin position="543"/>
        <end position="564"/>
    </location>
</feature>
<dbReference type="Proteomes" id="UP000481153">
    <property type="component" value="Unassembled WGS sequence"/>
</dbReference>
<name>A0A6G0XFD6_9STRA</name>
<evidence type="ECO:0000313" key="3">
    <source>
        <dbReference type="Proteomes" id="UP000481153"/>
    </source>
</evidence>
<keyword evidence="3" id="KW-1185">Reference proteome</keyword>
<feature type="region of interest" description="Disordered" evidence="1">
    <location>
        <begin position="979"/>
        <end position="1074"/>
    </location>
</feature>
<evidence type="ECO:0000313" key="2">
    <source>
        <dbReference type="EMBL" id="KAF0738952.1"/>
    </source>
</evidence>
<feature type="compositionally biased region" description="Polar residues" evidence="1">
    <location>
        <begin position="731"/>
        <end position="762"/>
    </location>
</feature>
<feature type="region of interest" description="Disordered" evidence="1">
    <location>
        <begin position="401"/>
        <end position="422"/>
    </location>
</feature>
<feature type="compositionally biased region" description="Basic and acidic residues" evidence="1">
    <location>
        <begin position="712"/>
        <end position="723"/>
    </location>
</feature>
<feature type="compositionally biased region" description="Low complexity" evidence="1">
    <location>
        <begin position="697"/>
        <end position="711"/>
    </location>
</feature>
<feature type="compositionally biased region" description="Polar residues" evidence="1">
    <location>
        <begin position="401"/>
        <end position="420"/>
    </location>
</feature>
<organism evidence="2 3">
    <name type="scientific">Aphanomyces euteiches</name>
    <dbReference type="NCBI Taxonomy" id="100861"/>
    <lineage>
        <taxon>Eukaryota</taxon>
        <taxon>Sar</taxon>
        <taxon>Stramenopiles</taxon>
        <taxon>Oomycota</taxon>
        <taxon>Saprolegniomycetes</taxon>
        <taxon>Saprolegniales</taxon>
        <taxon>Verrucalvaceae</taxon>
        <taxon>Aphanomyces</taxon>
    </lineage>
</organism>
<feature type="compositionally biased region" description="Low complexity" evidence="1">
    <location>
        <begin position="1020"/>
        <end position="1031"/>
    </location>
</feature>
<proteinExistence type="predicted"/>
<sequence length="1493" mass="159667">MEVGKTSAIQDIDDLFGDPYEDSSEITAEEINGSIPASNSNLHGIELDLHDETHDVAAVDVRLQSSEKLELPLQQDQATANSLDALSSALNVPCDTAVKTQIDTLDFLDTHDTDASAASIEFAQTESISMSFLEVPADHEQSATSHLDAQESLSTSFLDVDNSVSSQPYATESLSYLDIDNTQEQKMDLKEDHQSEALLLEIDLSVEATSSHDIVPASASTNDLDDLLRESPSTQFSTHISGSNDIVSLEDTEDIHDEVASIQEAEQLPLDSHQSFDGISNEPVQENNTWNASHSETLLPEVTHAADSQEISLDDENDKVLSNGVSDHIGHNELSVVDAAIEHIELTNSSENEHSQPSNDEPLPSTSTIDSGRSISHFPTEDNLVEIDIDTAEESQMVIESAQSTDTFHSTSGTLTSNADSLDPKFLEPQQELGVAPSDEVGHDDDTPSDQSTNGIMSETISDLHDAKNAIFDVSSHSEEMIEETQVEQTPSYGDTKLIEESIAFSDASLTSVNEDAILSLNTTSPPSLDHTEEIEREDADGFIQVGNGPSKSNEAAAAELRDSNESSYCDVEIPQEVASTFISNEPTSDSSFPLSTGTNDGEKSIEVVEIAETNPSEDDFSAVANDPNGQNGKEELAGARNIYSEVSGPLESLDPPHAVESSFLKVTKPSTGVDEEITHGSFTTLELTHDAAELQPSSEESPSEASPSFSHGHDLNETKTSSDDDVDAVNQPTDTFVVESSNEPFSSLETSSLDDFSQASPPSDGASGLPRPETALLNLSDVQTSPAPTTSLQEEVANPWLSVPPVAKPFTPTQNVSSNNPWDMFHSAPANSYNPFESMAEEELRAASEDPWFKFQSAPVTLDKSLVDVNNPWTAATKKDLSGEDDFGDFGVVDFKQESTTTSQIIKDVAVTATNSWLEAATTKVANSPGPWNTSIEFDDFGNVSRESFGDFHQASDDFGDFGGAQEDVGGARESFGDFASAVVPPNPTSDNDGRDSFGDFPPTSASNDGGRESFGDFSSAAAPVNASSNDDGDEFGDFSSGANDFTQTGFSDAKSAPQFHGGDDFGDFESSAPTQASFGDFSSVAPPVASFGVPFDETKITSLFSQAFPTKETIAPNTEDAVDSSSTRQKILSLLDADTSQKATVCTELLVPLVEDIHANSVKVESTKAEKQDFVFSRCKFALTQKLQEAVVHHSLFTDKSPAYTEYQTTLNSSDMAAILASLKKLQLEIFDDMSTKATLSIAEQAALSAQASIASHAQSKEQSKVPGIKFQFAWGKEKEDDKPASIRVLTPTGASISKLNRNSFSNLHTTSGSTGSEGEHTSGSDGDGEAWENTSANSDGGIEDRNHPPPPPRTRSGSLAGAVTSTGLMKKFTSKLGLSSLRSTLSISSTKHKVVSLNVRRKGDAATRTFDVPMDSISGGFDELKWKCAVFLYDADEVAAVAPSQIQVIGSNGVELSSKSDKSALQKLLKDKTAVWTIDIGDTRDSTGET</sequence>
<reference evidence="2 3" key="1">
    <citation type="submission" date="2019-07" db="EMBL/GenBank/DDBJ databases">
        <title>Genomics analysis of Aphanomyces spp. identifies a new class of oomycete effector associated with host adaptation.</title>
        <authorList>
            <person name="Gaulin E."/>
        </authorList>
    </citation>
    <scope>NUCLEOTIDE SEQUENCE [LARGE SCALE GENOMIC DNA]</scope>
    <source>
        <strain evidence="2 3">ATCC 201684</strain>
    </source>
</reference>
<protein>
    <submittedName>
        <fullName evidence="2">Uncharacterized protein</fullName>
    </submittedName>
</protein>